<evidence type="ECO:0008006" key="5">
    <source>
        <dbReference type="Google" id="ProtNLM"/>
    </source>
</evidence>
<evidence type="ECO:0000256" key="2">
    <source>
        <dbReference type="SAM" id="SignalP"/>
    </source>
</evidence>
<keyword evidence="4" id="KW-1185">Reference proteome</keyword>
<dbReference type="AlphaFoldDB" id="A0A074LQ93"/>
<gene>
    <name evidence="3" type="ORF">EL26_17745</name>
</gene>
<keyword evidence="1" id="KW-0812">Transmembrane</keyword>
<evidence type="ECO:0000256" key="1">
    <source>
        <dbReference type="SAM" id="Phobius"/>
    </source>
</evidence>
<proteinExistence type="predicted"/>
<dbReference type="eggNOG" id="ENOG503448Y">
    <property type="taxonomic scope" value="Bacteria"/>
</dbReference>
<evidence type="ECO:0000313" key="3">
    <source>
        <dbReference type="EMBL" id="KEO82013.1"/>
    </source>
</evidence>
<dbReference type="Proteomes" id="UP000027931">
    <property type="component" value="Unassembled WGS sequence"/>
</dbReference>
<dbReference type="RefSeq" id="WP_038091556.1">
    <property type="nucleotide sequence ID" value="NZ_JMIR01000029.1"/>
</dbReference>
<organism evidence="3 4">
    <name type="scientific">Tumebacillus flagellatus</name>
    <dbReference type="NCBI Taxonomy" id="1157490"/>
    <lineage>
        <taxon>Bacteria</taxon>
        <taxon>Bacillati</taxon>
        <taxon>Bacillota</taxon>
        <taxon>Bacilli</taxon>
        <taxon>Bacillales</taxon>
        <taxon>Alicyclobacillaceae</taxon>
        <taxon>Tumebacillus</taxon>
    </lineage>
</organism>
<protein>
    <recommendedName>
        <fullName evidence="5">TPM domain-containing protein</fullName>
    </recommendedName>
</protein>
<feature type="transmembrane region" description="Helical" evidence="1">
    <location>
        <begin position="230"/>
        <end position="250"/>
    </location>
</feature>
<name>A0A074LQ93_9BACL</name>
<dbReference type="STRING" id="1157490.EL26_17745"/>
<dbReference type="OrthoDB" id="2567995at2"/>
<sequence>MKNTITFLLGILACVCFLAVPSYAATASVPSQVIQVANDGLKVFKERAAQAPLKWGFSDATEVAQMSLGEAFQIQVVDPEKLKKGISDKLLELSHPNNEWLFLTYVNDQPKSFLTVGIEKGEYHLISYGGKAKEFGDALHTFQDSVQNSDIKPIVVKDKNVHYLVTNMSGQEFNVPDTSASNKMKQTARMDNTKAWPSSLTVKLLKDQQANSSQVDDAGVMTEKSAPIQWQLPTLLLMIGGFLYSVILVYRKRIEMR</sequence>
<keyword evidence="1" id="KW-0472">Membrane</keyword>
<evidence type="ECO:0000313" key="4">
    <source>
        <dbReference type="Proteomes" id="UP000027931"/>
    </source>
</evidence>
<keyword evidence="1" id="KW-1133">Transmembrane helix</keyword>
<feature type="signal peptide" evidence="2">
    <location>
        <begin position="1"/>
        <end position="24"/>
    </location>
</feature>
<keyword evidence="2" id="KW-0732">Signal</keyword>
<accession>A0A074LQ93</accession>
<comment type="caution">
    <text evidence="3">The sequence shown here is derived from an EMBL/GenBank/DDBJ whole genome shotgun (WGS) entry which is preliminary data.</text>
</comment>
<reference evidence="3 4" key="1">
    <citation type="journal article" date="2013" name="Int. J. Syst. Evol. Microbiol.">
        <title>Tumebacillus flagellatus sp. nov., an alpha-amylase/pullulanase-producing bacterium isolated from cassava wastewater.</title>
        <authorList>
            <person name="Wang Q."/>
            <person name="Xie N."/>
            <person name="Qin Y."/>
            <person name="Shen N."/>
            <person name="Zhu J."/>
            <person name="Mi H."/>
            <person name="Huang R."/>
        </authorList>
    </citation>
    <scope>NUCLEOTIDE SEQUENCE [LARGE SCALE GENOMIC DNA]</scope>
    <source>
        <strain evidence="3 4">GST4</strain>
    </source>
</reference>
<feature type="chain" id="PRO_5001696235" description="TPM domain-containing protein" evidence="2">
    <location>
        <begin position="25"/>
        <end position="257"/>
    </location>
</feature>
<dbReference type="EMBL" id="JMIR01000029">
    <property type="protein sequence ID" value="KEO82013.1"/>
    <property type="molecule type" value="Genomic_DNA"/>
</dbReference>